<dbReference type="PROSITE" id="PS51406">
    <property type="entry name" value="FIBRINOGEN_C_2"/>
    <property type="match status" value="1"/>
</dbReference>
<accession>A0A8D2QGS7</accession>
<dbReference type="InterPro" id="IPR014716">
    <property type="entry name" value="Fibrinogen_a/b/g_C_1"/>
</dbReference>
<dbReference type="GO" id="GO:0005615">
    <property type="term" value="C:extracellular space"/>
    <property type="evidence" value="ECO:0007669"/>
    <property type="project" value="TreeGrafter"/>
</dbReference>
<dbReference type="AlphaFoldDB" id="A0A8D2QGS7"/>
<dbReference type="InterPro" id="IPR036056">
    <property type="entry name" value="Fibrinogen-like_C"/>
</dbReference>
<proteinExistence type="predicted"/>
<reference evidence="3" key="2">
    <citation type="submission" date="2025-09" db="UniProtKB">
        <authorList>
            <consortium name="Ensembl"/>
        </authorList>
    </citation>
    <scope>IDENTIFICATION</scope>
</reference>
<dbReference type="PANTHER" id="PTHR19143:SF185">
    <property type="entry name" value="ANGIOPOIETIN-RELATED PROTEIN 5"/>
    <property type="match status" value="1"/>
</dbReference>
<dbReference type="Pfam" id="PF00147">
    <property type="entry name" value="Fibrinogen_C"/>
    <property type="match status" value="1"/>
</dbReference>
<dbReference type="PROSITE" id="PS00514">
    <property type="entry name" value="FIBRINOGEN_C_1"/>
    <property type="match status" value="1"/>
</dbReference>
<evidence type="ECO:0000259" key="2">
    <source>
        <dbReference type="PROSITE" id="PS51406"/>
    </source>
</evidence>
<evidence type="ECO:0000313" key="4">
    <source>
        <dbReference type="Proteomes" id="UP000694413"/>
    </source>
</evidence>
<dbReference type="InterPro" id="IPR050373">
    <property type="entry name" value="Fibrinogen_C-term_domain"/>
</dbReference>
<evidence type="ECO:0000313" key="3">
    <source>
        <dbReference type="Ensembl" id="ENSZALP00000015691.1"/>
    </source>
</evidence>
<dbReference type="NCBIfam" id="NF040941">
    <property type="entry name" value="GGGWT_bact"/>
    <property type="match status" value="1"/>
</dbReference>
<dbReference type="Gene3D" id="3.90.215.10">
    <property type="entry name" value="Gamma Fibrinogen, chain A, domain 1"/>
    <property type="match status" value="1"/>
</dbReference>
<dbReference type="SMART" id="SM00186">
    <property type="entry name" value="FBG"/>
    <property type="match status" value="1"/>
</dbReference>
<feature type="domain" description="Fibrinogen C-terminal" evidence="2">
    <location>
        <begin position="172"/>
        <end position="414"/>
    </location>
</feature>
<sequence>MAKQRTSNQFWSQLCQLLLDKAFKNQVLKEVLCSNILHFDKLNYFMCALCSIYFPLHCLVQQDTRNVGAVEEPLQAEEKNKSADISKHKEQCLVPCDAQAKILRGDKHYMCRNLQNSLAEYARSTKKLVRDMMDDQQSSLDYLSNQVNELMNKLVLLNTVLLRKHLDPLPYKAVQSHGLDCTHIKDTVGSVSKTPSGLYIIHPEGSNYPFEVLCDMDFRGGGWTVIQKRTDGIVQFQRTWSEYLDGFGDLTGEFWLGLRKIFDIVNQKATHFSLYVDLESENDKHAYASYDGFWIEDESCYFKIHLGHYSGNAGDAFRGYRREDNQNSMPFSTFDVDNDGCRPMCTIKGQPVKSCSNFSDNTGWWFNKCGLANLNGVHRYRGRFLATGIHWDTWTMNKKPVKIKSVSMKIRRTNYPYFH</sequence>
<gene>
    <name evidence="3" type="primary">ANGPTL5</name>
</gene>
<protein>
    <submittedName>
        <fullName evidence="3">Angiopoietin like 5</fullName>
    </submittedName>
</protein>
<dbReference type="PANTHER" id="PTHR19143">
    <property type="entry name" value="FIBRINOGEN/TENASCIN/ANGIOPOEITIN"/>
    <property type="match status" value="1"/>
</dbReference>
<dbReference type="Proteomes" id="UP000694413">
    <property type="component" value="Unassembled WGS sequence"/>
</dbReference>
<dbReference type="InterPro" id="IPR002181">
    <property type="entry name" value="Fibrinogen_a/b/g_C_dom"/>
</dbReference>
<keyword evidence="4" id="KW-1185">Reference proteome</keyword>
<dbReference type="Ensembl" id="ENSZALT00000021090.1">
    <property type="protein sequence ID" value="ENSZALP00000015691.1"/>
    <property type="gene ID" value="ENSZALG00000012831.1"/>
</dbReference>
<name>A0A8D2QGS7_ZONAL</name>
<reference evidence="3" key="1">
    <citation type="submission" date="2025-08" db="UniProtKB">
        <authorList>
            <consortium name="Ensembl"/>
        </authorList>
    </citation>
    <scope>IDENTIFICATION</scope>
</reference>
<evidence type="ECO:0000256" key="1">
    <source>
        <dbReference type="ARBA" id="ARBA00023157"/>
    </source>
</evidence>
<dbReference type="CDD" id="cd00087">
    <property type="entry name" value="FReD"/>
    <property type="match status" value="1"/>
</dbReference>
<dbReference type="SUPFAM" id="SSF56496">
    <property type="entry name" value="Fibrinogen C-terminal domain-like"/>
    <property type="match status" value="1"/>
</dbReference>
<keyword evidence="1" id="KW-1015">Disulfide bond</keyword>
<organism evidence="3 4">
    <name type="scientific">Zonotrichia albicollis</name>
    <name type="common">White-throated sparrow</name>
    <name type="synonym">Fringilla albicollis</name>
    <dbReference type="NCBI Taxonomy" id="44394"/>
    <lineage>
        <taxon>Eukaryota</taxon>
        <taxon>Metazoa</taxon>
        <taxon>Chordata</taxon>
        <taxon>Craniata</taxon>
        <taxon>Vertebrata</taxon>
        <taxon>Euteleostomi</taxon>
        <taxon>Archelosauria</taxon>
        <taxon>Archosauria</taxon>
        <taxon>Dinosauria</taxon>
        <taxon>Saurischia</taxon>
        <taxon>Theropoda</taxon>
        <taxon>Coelurosauria</taxon>
        <taxon>Aves</taxon>
        <taxon>Neognathae</taxon>
        <taxon>Neoaves</taxon>
        <taxon>Telluraves</taxon>
        <taxon>Australaves</taxon>
        <taxon>Passeriformes</taxon>
        <taxon>Passerellidae</taxon>
        <taxon>Zonotrichia</taxon>
    </lineage>
</organism>
<dbReference type="InterPro" id="IPR020837">
    <property type="entry name" value="Fibrinogen_CS"/>
</dbReference>